<keyword evidence="2 4" id="KW-0489">Methyltransferase</keyword>
<dbReference type="GO" id="GO:0032259">
    <property type="term" value="P:methylation"/>
    <property type="evidence" value="ECO:0007669"/>
    <property type="project" value="UniProtKB-KW"/>
</dbReference>
<evidence type="ECO:0000256" key="1">
    <source>
        <dbReference type="ARBA" id="ARBA00008138"/>
    </source>
</evidence>
<dbReference type="InterPro" id="IPR011610">
    <property type="entry name" value="SAM_mthyl_Trfase_ML2640-like"/>
</dbReference>
<evidence type="ECO:0000256" key="3">
    <source>
        <dbReference type="ARBA" id="ARBA00022679"/>
    </source>
</evidence>
<protein>
    <recommendedName>
        <fullName evidence="4">S-adenosyl-L-methionine-dependent methyltransferase</fullName>
        <ecNumber evidence="4">2.1.1.-</ecNumber>
    </recommendedName>
</protein>
<keyword evidence="6" id="KW-1185">Reference proteome</keyword>
<name>A0ABT6DPY2_9BACT</name>
<dbReference type="NCBIfam" id="TIGR00027">
    <property type="entry name" value="mthyl_TIGR00027"/>
    <property type="match status" value="1"/>
</dbReference>
<dbReference type="InterPro" id="IPR029063">
    <property type="entry name" value="SAM-dependent_MTases_sf"/>
</dbReference>
<dbReference type="RefSeq" id="WP_277578678.1">
    <property type="nucleotide sequence ID" value="NZ_JANRMI010000003.1"/>
</dbReference>
<dbReference type="PANTHER" id="PTHR43619">
    <property type="entry name" value="S-ADENOSYL-L-METHIONINE-DEPENDENT METHYLTRANSFERASE YKTD-RELATED"/>
    <property type="match status" value="1"/>
</dbReference>
<evidence type="ECO:0000313" key="5">
    <source>
        <dbReference type="EMBL" id="MDG0817203.1"/>
    </source>
</evidence>
<organism evidence="5 6">
    <name type="scientific">Bdellovibrio svalbardensis</name>
    <dbReference type="NCBI Taxonomy" id="2972972"/>
    <lineage>
        <taxon>Bacteria</taxon>
        <taxon>Pseudomonadati</taxon>
        <taxon>Bdellovibrionota</taxon>
        <taxon>Bdellovibrionia</taxon>
        <taxon>Bdellovibrionales</taxon>
        <taxon>Pseudobdellovibrionaceae</taxon>
        <taxon>Bdellovibrio</taxon>
    </lineage>
</organism>
<comment type="similarity">
    <text evidence="1 4">Belongs to the UPF0677 family.</text>
</comment>
<dbReference type="EMBL" id="JANRMI010000003">
    <property type="protein sequence ID" value="MDG0817203.1"/>
    <property type="molecule type" value="Genomic_DNA"/>
</dbReference>
<dbReference type="Proteomes" id="UP001152321">
    <property type="component" value="Unassembled WGS sequence"/>
</dbReference>
<accession>A0ABT6DPY2</accession>
<proteinExistence type="inferred from homology"/>
<comment type="function">
    <text evidence="4">Exhibits S-adenosyl-L-methionine-dependent methyltransferase activity.</text>
</comment>
<dbReference type="Gene3D" id="3.40.50.150">
    <property type="entry name" value="Vaccinia Virus protein VP39"/>
    <property type="match status" value="1"/>
</dbReference>
<dbReference type="InterPro" id="IPR007213">
    <property type="entry name" value="Ppm1/Ppm2/Tcmp"/>
</dbReference>
<evidence type="ECO:0000256" key="4">
    <source>
        <dbReference type="RuleBase" id="RU362030"/>
    </source>
</evidence>
<keyword evidence="3" id="KW-0808">Transferase</keyword>
<dbReference type="Pfam" id="PF04072">
    <property type="entry name" value="LCM"/>
    <property type="match status" value="1"/>
</dbReference>
<dbReference type="GO" id="GO:0008168">
    <property type="term" value="F:methyltransferase activity"/>
    <property type="evidence" value="ECO:0007669"/>
    <property type="project" value="UniProtKB-KW"/>
</dbReference>
<evidence type="ECO:0000313" key="6">
    <source>
        <dbReference type="Proteomes" id="UP001152321"/>
    </source>
</evidence>
<dbReference type="EC" id="2.1.1.-" evidence="4"/>
<evidence type="ECO:0000256" key="2">
    <source>
        <dbReference type="ARBA" id="ARBA00022603"/>
    </source>
</evidence>
<keyword evidence="4" id="KW-0949">S-adenosyl-L-methionine</keyword>
<comment type="caution">
    <text evidence="5">The sequence shown here is derived from an EMBL/GenBank/DDBJ whole genome shotgun (WGS) entry which is preliminary data.</text>
</comment>
<dbReference type="PANTHER" id="PTHR43619:SF2">
    <property type="entry name" value="S-ADENOSYL-L-METHIONINE-DEPENDENT METHYLTRANSFERASES SUPERFAMILY PROTEIN"/>
    <property type="match status" value="1"/>
</dbReference>
<dbReference type="SUPFAM" id="SSF53335">
    <property type="entry name" value="S-adenosyl-L-methionine-dependent methyltransferases"/>
    <property type="match status" value="1"/>
</dbReference>
<reference evidence="5" key="1">
    <citation type="submission" date="2022-08" db="EMBL/GenBank/DDBJ databases">
        <title>Novel Bdellovibrio Species Isolated from Svalbard: Designation Bdellovibrio svalbardensis.</title>
        <authorList>
            <person name="Mitchell R.J."/>
            <person name="Choi S.Y."/>
        </authorList>
    </citation>
    <scope>NUCLEOTIDE SEQUENCE</scope>
    <source>
        <strain evidence="5">PAP01</strain>
    </source>
</reference>
<gene>
    <name evidence="5" type="ORF">NWE73_12555</name>
</gene>
<sequence>MTSDKQIIAPEHTAVRVALWRALHVQIDPEPHVLNDEIGLKLVGEQDWRLRPDMNPDFSKGMRASIVGRARFIEDIVEDQAKQGVSQYVILGAGLDTFAQRRPEIASHLHVFEVDQPGPQAWKQKRLAEIGLATPEWLHFVPVDFEAGQSWWEQLIAAGFDTSKPAVVVSTGVSMYLTKETNLATFQQLAKLAHGSTFAMTFMLALDLLEAKERSILEFVMKKAGEAGTPFLSLFSPLEILAMAKDAGFKNTQYVSGEDIYQKYFATRTDGLRAGNAEGFLVAMT</sequence>